<evidence type="ECO:0000256" key="3">
    <source>
        <dbReference type="ARBA" id="ARBA00023163"/>
    </source>
</evidence>
<keyword evidence="3" id="KW-0804">Transcription</keyword>
<proteinExistence type="predicted"/>
<dbReference type="PANTHER" id="PTHR24567">
    <property type="entry name" value="CRP FAMILY TRANSCRIPTIONAL REGULATORY PROTEIN"/>
    <property type="match status" value="1"/>
</dbReference>
<dbReference type="InterPro" id="IPR014710">
    <property type="entry name" value="RmlC-like_jellyroll"/>
</dbReference>
<dbReference type="InterPro" id="IPR018490">
    <property type="entry name" value="cNMP-bd_dom_sf"/>
</dbReference>
<keyword evidence="2" id="KW-0238">DNA-binding</keyword>
<dbReference type="GO" id="GO:0003700">
    <property type="term" value="F:DNA-binding transcription factor activity"/>
    <property type="evidence" value="ECO:0007669"/>
    <property type="project" value="TreeGrafter"/>
</dbReference>
<dbReference type="Gene3D" id="2.60.120.10">
    <property type="entry name" value="Jelly Rolls"/>
    <property type="match status" value="1"/>
</dbReference>
<dbReference type="Pfam" id="PF00027">
    <property type="entry name" value="cNMP_binding"/>
    <property type="match status" value="1"/>
</dbReference>
<dbReference type="SUPFAM" id="SSF46785">
    <property type="entry name" value="Winged helix' DNA-binding domain"/>
    <property type="match status" value="1"/>
</dbReference>
<evidence type="ECO:0000259" key="4">
    <source>
        <dbReference type="PROSITE" id="PS50042"/>
    </source>
</evidence>
<dbReference type="GO" id="GO:0003677">
    <property type="term" value="F:DNA binding"/>
    <property type="evidence" value="ECO:0007669"/>
    <property type="project" value="UniProtKB-KW"/>
</dbReference>
<evidence type="ECO:0000313" key="6">
    <source>
        <dbReference type="EMBL" id="GEO37666.1"/>
    </source>
</evidence>
<keyword evidence="1" id="KW-0805">Transcription regulation</keyword>
<dbReference type="PANTHER" id="PTHR24567:SF74">
    <property type="entry name" value="HTH-TYPE TRANSCRIPTIONAL REGULATOR ARCR"/>
    <property type="match status" value="1"/>
</dbReference>
<feature type="domain" description="HTH crp-type" evidence="5">
    <location>
        <begin position="124"/>
        <end position="196"/>
    </location>
</feature>
<protein>
    <submittedName>
        <fullName evidence="6">Transcriptional regulator</fullName>
    </submittedName>
</protein>
<evidence type="ECO:0000256" key="1">
    <source>
        <dbReference type="ARBA" id="ARBA00023015"/>
    </source>
</evidence>
<feature type="domain" description="Cyclic nucleotide-binding" evidence="4">
    <location>
        <begin position="1"/>
        <end position="110"/>
    </location>
</feature>
<keyword evidence="7" id="KW-1185">Reference proteome</keyword>
<dbReference type="PROSITE" id="PS50042">
    <property type="entry name" value="CNMP_BINDING_3"/>
    <property type="match status" value="1"/>
</dbReference>
<organism evidence="6 7">
    <name type="scientific">Skermanella aerolata</name>
    <dbReference type="NCBI Taxonomy" id="393310"/>
    <lineage>
        <taxon>Bacteria</taxon>
        <taxon>Pseudomonadati</taxon>
        <taxon>Pseudomonadota</taxon>
        <taxon>Alphaproteobacteria</taxon>
        <taxon>Rhodospirillales</taxon>
        <taxon>Azospirillaceae</taxon>
        <taxon>Skermanella</taxon>
    </lineage>
</organism>
<gene>
    <name evidence="6" type="primary">ftrB</name>
    <name evidence="6" type="ORF">SAE02_18140</name>
</gene>
<accession>A0A512DMG4</accession>
<dbReference type="EMBL" id="BJYZ01000007">
    <property type="protein sequence ID" value="GEO37666.1"/>
    <property type="molecule type" value="Genomic_DNA"/>
</dbReference>
<dbReference type="InterPro" id="IPR036390">
    <property type="entry name" value="WH_DNA-bd_sf"/>
</dbReference>
<comment type="caution">
    <text evidence="6">The sequence shown here is derived from an EMBL/GenBank/DDBJ whole genome shotgun (WGS) entry which is preliminary data.</text>
</comment>
<dbReference type="CDD" id="cd00038">
    <property type="entry name" value="CAP_ED"/>
    <property type="match status" value="1"/>
</dbReference>
<dbReference type="InterPro" id="IPR012318">
    <property type="entry name" value="HTH_CRP"/>
</dbReference>
<dbReference type="Gene3D" id="1.10.10.10">
    <property type="entry name" value="Winged helix-like DNA-binding domain superfamily/Winged helix DNA-binding domain"/>
    <property type="match status" value="1"/>
</dbReference>
<dbReference type="SUPFAM" id="SSF51206">
    <property type="entry name" value="cAMP-binding domain-like"/>
    <property type="match status" value="1"/>
</dbReference>
<dbReference type="SMART" id="SM00100">
    <property type="entry name" value="cNMP"/>
    <property type="match status" value="1"/>
</dbReference>
<sequence>MLLEAAVVHDLPADAVLFGQGDRPEFLHVLIDGRVGLTARGMDEKEVVVEFMEPGEAFILAAVLTDAPYLMAARTLPPSRVLLIPAKALREHVSTNAKLAAGMLASLSRHYRMLVRQIKDLKLHSATERLGCYLLVLAAQAATKPDGTVTVTLPVEKALLATRLGTTPENLSRAFANLRPSGVRTLGGTVTISDLQKLTEACAMAPPIPD</sequence>
<reference evidence="6 7" key="1">
    <citation type="submission" date="2019-07" db="EMBL/GenBank/DDBJ databases">
        <title>Whole genome shotgun sequence of Skermanella aerolata NBRC 106429.</title>
        <authorList>
            <person name="Hosoyama A."/>
            <person name="Uohara A."/>
            <person name="Ohji S."/>
            <person name="Ichikawa N."/>
        </authorList>
    </citation>
    <scope>NUCLEOTIDE SEQUENCE [LARGE SCALE GENOMIC DNA]</scope>
    <source>
        <strain evidence="6 7">NBRC 106429</strain>
    </source>
</reference>
<dbReference type="InterPro" id="IPR000595">
    <property type="entry name" value="cNMP-bd_dom"/>
</dbReference>
<evidence type="ECO:0000256" key="2">
    <source>
        <dbReference type="ARBA" id="ARBA00023125"/>
    </source>
</evidence>
<dbReference type="GO" id="GO:0005829">
    <property type="term" value="C:cytosol"/>
    <property type="evidence" value="ECO:0007669"/>
    <property type="project" value="TreeGrafter"/>
</dbReference>
<dbReference type="Pfam" id="PF13545">
    <property type="entry name" value="HTH_Crp_2"/>
    <property type="match status" value="1"/>
</dbReference>
<dbReference type="PROSITE" id="PS51063">
    <property type="entry name" value="HTH_CRP_2"/>
    <property type="match status" value="1"/>
</dbReference>
<dbReference type="InterPro" id="IPR050397">
    <property type="entry name" value="Env_Response_Regulators"/>
</dbReference>
<dbReference type="AlphaFoldDB" id="A0A512DMG4"/>
<dbReference type="InterPro" id="IPR036388">
    <property type="entry name" value="WH-like_DNA-bd_sf"/>
</dbReference>
<dbReference type="Proteomes" id="UP000321523">
    <property type="component" value="Unassembled WGS sequence"/>
</dbReference>
<evidence type="ECO:0000313" key="7">
    <source>
        <dbReference type="Proteomes" id="UP000321523"/>
    </source>
</evidence>
<name>A0A512DMG4_9PROT</name>
<evidence type="ECO:0000259" key="5">
    <source>
        <dbReference type="PROSITE" id="PS51063"/>
    </source>
</evidence>